<feature type="transmembrane region" description="Helical" evidence="1">
    <location>
        <begin position="46"/>
        <end position="65"/>
    </location>
</feature>
<evidence type="ECO:0000256" key="2">
    <source>
        <dbReference type="SAM" id="SignalP"/>
    </source>
</evidence>
<reference evidence="3" key="1">
    <citation type="submission" date="2016-06" db="EMBL/GenBank/DDBJ databases">
        <title>Draft Genome sequence of the fungus Inonotus baumii.</title>
        <authorList>
            <person name="Zhu H."/>
            <person name="Lin W."/>
        </authorList>
    </citation>
    <scope>NUCLEOTIDE SEQUENCE</scope>
    <source>
        <strain evidence="3">821</strain>
    </source>
</reference>
<keyword evidence="1" id="KW-0472">Membrane</keyword>
<evidence type="ECO:0000313" key="3">
    <source>
        <dbReference type="EMBL" id="OCB90750.1"/>
    </source>
</evidence>
<feature type="transmembrane region" description="Helical" evidence="1">
    <location>
        <begin position="148"/>
        <end position="174"/>
    </location>
</feature>
<proteinExistence type="predicted"/>
<feature type="signal peptide" evidence="2">
    <location>
        <begin position="1"/>
        <end position="22"/>
    </location>
</feature>
<dbReference type="EMBL" id="LNZH02000119">
    <property type="protein sequence ID" value="OCB90750.1"/>
    <property type="molecule type" value="Genomic_DNA"/>
</dbReference>
<dbReference type="OrthoDB" id="2501127at2759"/>
<keyword evidence="1" id="KW-1133">Transmembrane helix</keyword>
<gene>
    <name evidence="3" type="ORF">A7U60_g2050</name>
</gene>
<feature type="transmembrane region" description="Helical" evidence="1">
    <location>
        <begin position="77"/>
        <end position="96"/>
    </location>
</feature>
<keyword evidence="1" id="KW-0812">Transmembrane</keyword>
<comment type="caution">
    <text evidence="3">The sequence shown here is derived from an EMBL/GenBank/DDBJ whole genome shotgun (WGS) entry which is preliminary data.</text>
</comment>
<feature type="chain" id="PRO_5040302498" evidence="2">
    <location>
        <begin position="23"/>
        <end position="207"/>
    </location>
</feature>
<name>A0A9Q5N8J5_SANBA</name>
<organism evidence="3 4">
    <name type="scientific">Sanghuangporus baumii</name>
    <name type="common">Phellinus baumii</name>
    <dbReference type="NCBI Taxonomy" id="108892"/>
    <lineage>
        <taxon>Eukaryota</taxon>
        <taxon>Fungi</taxon>
        <taxon>Dikarya</taxon>
        <taxon>Basidiomycota</taxon>
        <taxon>Agaricomycotina</taxon>
        <taxon>Agaricomycetes</taxon>
        <taxon>Hymenochaetales</taxon>
        <taxon>Hymenochaetaceae</taxon>
        <taxon>Sanghuangporus</taxon>
    </lineage>
</organism>
<protein>
    <submittedName>
        <fullName evidence="3">Uncharacterized protein</fullName>
    </submittedName>
</protein>
<dbReference type="AlphaFoldDB" id="A0A9Q5N8J5"/>
<evidence type="ECO:0000256" key="1">
    <source>
        <dbReference type="SAM" id="Phobius"/>
    </source>
</evidence>
<feature type="transmembrane region" description="Helical" evidence="1">
    <location>
        <begin position="116"/>
        <end position="136"/>
    </location>
</feature>
<evidence type="ECO:0000313" key="4">
    <source>
        <dbReference type="Proteomes" id="UP000757232"/>
    </source>
</evidence>
<dbReference type="Proteomes" id="UP000757232">
    <property type="component" value="Unassembled WGS sequence"/>
</dbReference>
<accession>A0A9Q5N8J5</accession>
<sequence>MRAILYVILWIFSVVLLGLTAARIHYTTHLDPLDPLNDGQSFYDPIVAELLVCSILAIVWSPLVYVCTFMIPLLQNYLSALFWRSYGLLWCMIHMIHGRREYKFLSLVWHELLGLAILWLLWLVGAAVATSIWPNLPSFCSQYNACRVLTAMVAFSWLGWITVTALVVTTLLYATANSSWADPAHGHWTREGSNPRMSEYSQYSVHA</sequence>
<keyword evidence="2" id="KW-0732">Signal</keyword>
<keyword evidence="4" id="KW-1185">Reference proteome</keyword>